<comment type="subcellular location">
    <subcellularLocation>
        <location evidence="1">Endomembrane system</location>
        <topology evidence="1">Multi-pass membrane protein</topology>
    </subcellularLocation>
</comment>
<dbReference type="InterPro" id="IPR007318">
    <property type="entry name" value="Phopholipid_MeTrfase"/>
</dbReference>
<organism evidence="6">
    <name type="scientific">Leptolyngbya sp. NK1-12</name>
    <dbReference type="NCBI Taxonomy" id="2547451"/>
    <lineage>
        <taxon>Bacteria</taxon>
        <taxon>Bacillati</taxon>
        <taxon>Cyanobacteriota</taxon>
        <taxon>Cyanophyceae</taxon>
        <taxon>Leptolyngbyales</taxon>
        <taxon>Leptolyngbyaceae</taxon>
        <taxon>Leptolyngbya group</taxon>
        <taxon>Leptolyngbya</taxon>
    </lineage>
</organism>
<sequence>MKQITGFNSASWKGERGEYWVLVQAILMLGYVLLPVYRPAWLRIEPPLLYGVWALAGVLFLLALVLIGKGLVDLGKNLTPLPYPKPEGELVQTGIYSVVRHPLYSGVTLAAKAYAIGQLSLSHFVAMLLLFVFFNFKANQEESWLSQKYPDYSEYRQRVKKLIPWVY</sequence>
<reference evidence="6" key="1">
    <citation type="submission" date="2020-05" db="EMBL/GenBank/DDBJ databases">
        <authorList>
            <person name="Zhu T."/>
            <person name="Keshari N."/>
            <person name="Lu X."/>
        </authorList>
    </citation>
    <scope>NUCLEOTIDE SEQUENCE</scope>
    <source>
        <strain evidence="6">NK1-12</strain>
    </source>
</reference>
<dbReference type="RefSeq" id="WP_316434915.1">
    <property type="nucleotide sequence ID" value="NZ_CP053586.1"/>
</dbReference>
<keyword evidence="2 5" id="KW-0812">Transmembrane</keyword>
<proteinExistence type="predicted"/>
<evidence type="ECO:0000313" key="6">
    <source>
        <dbReference type="EMBL" id="WNZ23299.1"/>
    </source>
</evidence>
<dbReference type="EMBL" id="CP053586">
    <property type="protein sequence ID" value="WNZ23299.1"/>
    <property type="molecule type" value="Genomic_DNA"/>
</dbReference>
<keyword evidence="4 5" id="KW-0472">Membrane</keyword>
<evidence type="ECO:0000256" key="1">
    <source>
        <dbReference type="ARBA" id="ARBA00004127"/>
    </source>
</evidence>
<accession>A0AA96WDN7</accession>
<dbReference type="Gene3D" id="1.20.120.1630">
    <property type="match status" value="1"/>
</dbReference>
<dbReference type="AlphaFoldDB" id="A0AA96WDN7"/>
<evidence type="ECO:0000256" key="2">
    <source>
        <dbReference type="ARBA" id="ARBA00022692"/>
    </source>
</evidence>
<feature type="transmembrane region" description="Helical" evidence="5">
    <location>
        <begin position="49"/>
        <end position="72"/>
    </location>
</feature>
<protein>
    <submittedName>
        <fullName evidence="6">Isoprenylcysteine carboxylmethyltransferase family protein</fullName>
    </submittedName>
</protein>
<feature type="transmembrane region" description="Helical" evidence="5">
    <location>
        <begin position="113"/>
        <end position="136"/>
    </location>
</feature>
<gene>
    <name evidence="6" type="ORF">HJG54_10840</name>
</gene>
<dbReference type="PANTHER" id="PTHR12714">
    <property type="entry name" value="PROTEIN-S ISOPRENYLCYSTEINE O-METHYLTRANSFERASE"/>
    <property type="match status" value="1"/>
</dbReference>
<dbReference type="PANTHER" id="PTHR12714:SF24">
    <property type="entry name" value="SLR1182 PROTEIN"/>
    <property type="match status" value="1"/>
</dbReference>
<evidence type="ECO:0000256" key="4">
    <source>
        <dbReference type="ARBA" id="ARBA00023136"/>
    </source>
</evidence>
<dbReference type="Pfam" id="PF04191">
    <property type="entry name" value="PEMT"/>
    <property type="match status" value="1"/>
</dbReference>
<evidence type="ECO:0000256" key="5">
    <source>
        <dbReference type="SAM" id="Phobius"/>
    </source>
</evidence>
<keyword evidence="3 5" id="KW-1133">Transmembrane helix</keyword>
<name>A0AA96WDN7_9CYAN</name>
<feature type="transmembrane region" description="Helical" evidence="5">
    <location>
        <begin position="19"/>
        <end position="37"/>
    </location>
</feature>
<dbReference type="GO" id="GO:0012505">
    <property type="term" value="C:endomembrane system"/>
    <property type="evidence" value="ECO:0007669"/>
    <property type="project" value="UniProtKB-SubCell"/>
</dbReference>
<evidence type="ECO:0000256" key="3">
    <source>
        <dbReference type="ARBA" id="ARBA00022989"/>
    </source>
</evidence>
<dbReference type="GO" id="GO:0016740">
    <property type="term" value="F:transferase activity"/>
    <property type="evidence" value="ECO:0007669"/>
    <property type="project" value="UniProtKB-ARBA"/>
</dbReference>